<keyword evidence="3" id="KW-1133">Transmembrane helix</keyword>
<protein>
    <recommendedName>
        <fullName evidence="6">Late embryogenesis abundant protein LEA-2 subgroup domain-containing protein</fullName>
    </recommendedName>
</protein>
<reference evidence="4" key="2">
    <citation type="submission" date="2020-08" db="EMBL/GenBank/DDBJ databases">
        <title>Plant Genome Project.</title>
        <authorList>
            <person name="Zhang R.-G."/>
        </authorList>
    </citation>
    <scope>NUCLEOTIDE SEQUENCE</scope>
    <source>
        <strain evidence="4">Huo1</strain>
        <tissue evidence="4">Leaf</tissue>
    </source>
</reference>
<comment type="subcellular location">
    <subcellularLocation>
        <location evidence="1">Membrane</location>
    </subcellularLocation>
</comment>
<organism evidence="4">
    <name type="scientific">Salvia splendens</name>
    <name type="common">Scarlet sage</name>
    <dbReference type="NCBI Taxonomy" id="180675"/>
    <lineage>
        <taxon>Eukaryota</taxon>
        <taxon>Viridiplantae</taxon>
        <taxon>Streptophyta</taxon>
        <taxon>Embryophyta</taxon>
        <taxon>Tracheophyta</taxon>
        <taxon>Spermatophyta</taxon>
        <taxon>Magnoliopsida</taxon>
        <taxon>eudicotyledons</taxon>
        <taxon>Gunneridae</taxon>
        <taxon>Pentapetalae</taxon>
        <taxon>asterids</taxon>
        <taxon>lamiids</taxon>
        <taxon>Lamiales</taxon>
        <taxon>Lamiaceae</taxon>
        <taxon>Nepetoideae</taxon>
        <taxon>Mentheae</taxon>
        <taxon>Salviinae</taxon>
        <taxon>Salvia</taxon>
        <taxon>Salvia subgen. Calosphace</taxon>
        <taxon>core Calosphace</taxon>
    </lineage>
</organism>
<dbReference type="Proteomes" id="UP000298416">
    <property type="component" value="Unassembled WGS sequence"/>
</dbReference>
<evidence type="ECO:0008006" key="6">
    <source>
        <dbReference type="Google" id="ProtNLM"/>
    </source>
</evidence>
<dbReference type="GO" id="GO:0098542">
    <property type="term" value="P:defense response to other organism"/>
    <property type="evidence" value="ECO:0007669"/>
    <property type="project" value="InterPro"/>
</dbReference>
<keyword evidence="3" id="KW-0812">Transmembrane</keyword>
<comment type="caution">
    <text evidence="4">The sequence shown here is derived from an EMBL/GenBank/DDBJ whole genome shotgun (WGS) entry which is preliminary data.</text>
</comment>
<evidence type="ECO:0000256" key="1">
    <source>
        <dbReference type="ARBA" id="ARBA00004370"/>
    </source>
</evidence>
<dbReference type="PANTHER" id="PTHR31234">
    <property type="entry name" value="LATE EMBRYOGENESIS ABUNDANT (LEA) HYDROXYPROLINE-RICH GLYCOPROTEIN FAMILY"/>
    <property type="match status" value="1"/>
</dbReference>
<keyword evidence="5" id="KW-1185">Reference proteome</keyword>
<sequence length="245" mass="27345">MASSPAAARDATAPFQPVYLHQLYRDPAPEPLPFVRREMLFFCRTLKWCVLGFIFLASFLVLMWIIFHPSFPLLNVSSASMSPVAFTASAASAECNITFILTNPNHHLTALYDRMEISLLYASQQVPLSNFHQPPIVQPKRGQTTLQANLSFSGIDLGGGMVSAMKQDLDRGSLGLTIKIFSVIKFRNGKWKTKSRYMRAYCPGVSFGFVSSNKSGIFLNPYQECQLLAEDVKLHEIESLIIEDG</sequence>
<keyword evidence="2 3" id="KW-0472">Membrane</keyword>
<proteinExistence type="predicted"/>
<dbReference type="GO" id="GO:0005886">
    <property type="term" value="C:plasma membrane"/>
    <property type="evidence" value="ECO:0007669"/>
    <property type="project" value="TreeGrafter"/>
</dbReference>
<dbReference type="InterPro" id="IPR044839">
    <property type="entry name" value="NDR1-like"/>
</dbReference>
<reference evidence="4" key="1">
    <citation type="submission" date="2018-01" db="EMBL/GenBank/DDBJ databases">
        <authorList>
            <person name="Mao J.F."/>
        </authorList>
    </citation>
    <scope>NUCLEOTIDE SEQUENCE</scope>
    <source>
        <strain evidence="4">Huo1</strain>
        <tissue evidence="4">Leaf</tissue>
    </source>
</reference>
<evidence type="ECO:0000313" key="5">
    <source>
        <dbReference type="Proteomes" id="UP000298416"/>
    </source>
</evidence>
<dbReference type="PANTHER" id="PTHR31234:SF2">
    <property type="entry name" value="OS05G0199100 PROTEIN"/>
    <property type="match status" value="1"/>
</dbReference>
<evidence type="ECO:0000313" key="4">
    <source>
        <dbReference type="EMBL" id="KAG6401619.1"/>
    </source>
</evidence>
<evidence type="ECO:0000256" key="3">
    <source>
        <dbReference type="SAM" id="Phobius"/>
    </source>
</evidence>
<name>A0A8X8WWR6_SALSN</name>
<evidence type="ECO:0000256" key="2">
    <source>
        <dbReference type="ARBA" id="ARBA00023136"/>
    </source>
</evidence>
<gene>
    <name evidence="4" type="ORF">SASPL_138483</name>
</gene>
<dbReference type="EMBL" id="PNBA02000014">
    <property type="protein sequence ID" value="KAG6401619.1"/>
    <property type="molecule type" value="Genomic_DNA"/>
</dbReference>
<feature type="transmembrane region" description="Helical" evidence="3">
    <location>
        <begin position="46"/>
        <end position="67"/>
    </location>
</feature>
<dbReference type="AlphaFoldDB" id="A0A8X8WWR6"/>
<accession>A0A8X8WWR6</accession>